<sequence length="320" mass="35101">MQPWKVELTSGTAMLLYANSRYLLPEADPESRQTMVSLGGFLELLSMAAGAEGFCCDIQLFPSGENINQPVAQIAFRRAKGVSRADGLLPYISVRRTIRSGFIHNRPLTEERLSLLLTEGTCYGTLCKGSIGSQQVVAIGEMATNAWLTDISQPAIMQEMLGVTRIGRKEIAQHRDGIAIEGFLPELAEMLGMFPRDSLPAKDSAMMKNKQEMGKQQAASAAGWVWVVSPDNSRTAQIAAGRAFVRLHLRATQLGIALQPMSQGLERYPAMEEHRRALYRTLGMALGKETIQMLARVGYAEGGRATPRRSVSEFVVQKAI</sequence>
<keyword evidence="2" id="KW-1185">Reference proteome</keyword>
<dbReference type="Gene3D" id="3.40.109.10">
    <property type="entry name" value="NADH Oxidase"/>
    <property type="match status" value="1"/>
</dbReference>
<dbReference type="SUPFAM" id="SSF55469">
    <property type="entry name" value="FMN-dependent nitroreductase-like"/>
    <property type="match status" value="1"/>
</dbReference>
<dbReference type="InterPro" id="IPR000415">
    <property type="entry name" value="Nitroreductase-like"/>
</dbReference>
<dbReference type="EMBL" id="JAPQEX020000001">
    <property type="protein sequence ID" value="MDG1645001.1"/>
    <property type="molecule type" value="Genomic_DNA"/>
</dbReference>
<reference evidence="1" key="1">
    <citation type="submission" date="2023-03" db="EMBL/GenBank/DDBJ databases">
        <title>identification of new KPC variant in Klebsiella huaxiensis from the Hospital Sewage Samples in China.</title>
        <authorList>
            <person name="Wu Y."/>
        </authorList>
    </citation>
    <scope>NUCLEOTIDE SEQUENCE</scope>
    <source>
        <strain evidence="1">ZR-9</strain>
    </source>
</reference>
<accession>A0ABT6EJK0</accession>
<name>A0ABT6EJK0_9ENTR</name>
<gene>
    <name evidence="1" type="ORF">OXR69_024500</name>
</gene>
<dbReference type="RefSeq" id="WP_112213818.1">
    <property type="nucleotide sequence ID" value="NZ_CP036175.1"/>
</dbReference>
<comment type="caution">
    <text evidence="1">The sequence shown here is derived from an EMBL/GenBank/DDBJ whole genome shotgun (WGS) entry which is preliminary data.</text>
</comment>
<protein>
    <recommendedName>
        <fullName evidence="3">NAD(P)H nitroreductase</fullName>
    </recommendedName>
</protein>
<dbReference type="Proteomes" id="UP001075001">
    <property type="component" value="Unassembled WGS sequence"/>
</dbReference>
<proteinExistence type="predicted"/>
<organism evidence="1 2">
    <name type="scientific">Klebsiella huaxiensis</name>
    <dbReference type="NCBI Taxonomy" id="2153354"/>
    <lineage>
        <taxon>Bacteria</taxon>
        <taxon>Pseudomonadati</taxon>
        <taxon>Pseudomonadota</taxon>
        <taxon>Gammaproteobacteria</taxon>
        <taxon>Enterobacterales</taxon>
        <taxon>Enterobacteriaceae</taxon>
        <taxon>Klebsiella/Raoultella group</taxon>
        <taxon>Klebsiella</taxon>
    </lineage>
</organism>
<evidence type="ECO:0000313" key="1">
    <source>
        <dbReference type="EMBL" id="MDG1645001.1"/>
    </source>
</evidence>
<evidence type="ECO:0008006" key="3">
    <source>
        <dbReference type="Google" id="ProtNLM"/>
    </source>
</evidence>
<evidence type="ECO:0000313" key="2">
    <source>
        <dbReference type="Proteomes" id="UP001075001"/>
    </source>
</evidence>